<accession>H3GDE3</accession>
<evidence type="ECO:0000313" key="3">
    <source>
        <dbReference type="Proteomes" id="UP000005238"/>
    </source>
</evidence>
<dbReference type="eggNOG" id="ENOG502RFE6">
    <property type="taxonomic scope" value="Eukaryota"/>
</dbReference>
<proteinExistence type="predicted"/>
<dbReference type="EMBL" id="DS566001">
    <property type="status" value="NOT_ANNOTATED_CDS"/>
    <property type="molecule type" value="Genomic_DNA"/>
</dbReference>
<protein>
    <recommendedName>
        <fullName evidence="4">RxLR effector protein</fullName>
    </recommendedName>
</protein>
<dbReference type="VEuPathDB" id="FungiDB:KRP22_2262"/>
<dbReference type="AlphaFoldDB" id="H3GDE3"/>
<feature type="chain" id="PRO_5003585884" description="RxLR effector protein" evidence="1">
    <location>
        <begin position="23"/>
        <end position="183"/>
    </location>
</feature>
<evidence type="ECO:0000256" key="1">
    <source>
        <dbReference type="SAM" id="SignalP"/>
    </source>
</evidence>
<dbReference type="VEuPathDB" id="FungiDB:KRP23_4513"/>
<feature type="signal peptide" evidence="1">
    <location>
        <begin position="1"/>
        <end position="22"/>
    </location>
</feature>
<sequence length="183" mass="20784">MAFSSFLKGFALLALLALDVSAANSEATRRLRVDEAGGETRRRLQSKWGVWLAVIKTNLAHLPIEDRLYEQLKRIKEKMDNAKVYPIPELAFDLAMPTSSFLKILALLALLTIDVSAASLKPVRRLRGEQTQDEARSQSSRVLQNKFGWLGIVKTNVVRQPVSDKLYEKYKQIRDKVQGKDTW</sequence>
<keyword evidence="1" id="KW-0732">Signal</keyword>
<dbReference type="EnsemblProtists" id="Phyra73572">
    <property type="protein sequence ID" value="Phyra73572"/>
    <property type="gene ID" value="Phyra73572"/>
</dbReference>
<evidence type="ECO:0008006" key="4">
    <source>
        <dbReference type="Google" id="ProtNLM"/>
    </source>
</evidence>
<organism evidence="2 3">
    <name type="scientific">Phytophthora ramorum</name>
    <name type="common">Sudden oak death agent</name>
    <dbReference type="NCBI Taxonomy" id="164328"/>
    <lineage>
        <taxon>Eukaryota</taxon>
        <taxon>Sar</taxon>
        <taxon>Stramenopiles</taxon>
        <taxon>Oomycota</taxon>
        <taxon>Peronosporomycetes</taxon>
        <taxon>Peronosporales</taxon>
        <taxon>Peronosporaceae</taxon>
        <taxon>Phytophthora</taxon>
    </lineage>
</organism>
<dbReference type="Proteomes" id="UP000005238">
    <property type="component" value="Unassembled WGS sequence"/>
</dbReference>
<reference evidence="3" key="1">
    <citation type="journal article" date="2006" name="Science">
        <title>Phytophthora genome sequences uncover evolutionary origins and mechanisms of pathogenesis.</title>
        <authorList>
            <person name="Tyler B.M."/>
            <person name="Tripathy S."/>
            <person name="Zhang X."/>
            <person name="Dehal P."/>
            <person name="Jiang R.H."/>
            <person name="Aerts A."/>
            <person name="Arredondo F.D."/>
            <person name="Baxter L."/>
            <person name="Bensasson D."/>
            <person name="Beynon J.L."/>
            <person name="Chapman J."/>
            <person name="Damasceno C.M."/>
            <person name="Dorrance A.E."/>
            <person name="Dou D."/>
            <person name="Dickerman A.W."/>
            <person name="Dubchak I.L."/>
            <person name="Garbelotto M."/>
            <person name="Gijzen M."/>
            <person name="Gordon S.G."/>
            <person name="Govers F."/>
            <person name="Grunwald N.J."/>
            <person name="Huang W."/>
            <person name="Ivors K.L."/>
            <person name="Jones R.W."/>
            <person name="Kamoun S."/>
            <person name="Krampis K."/>
            <person name="Lamour K.H."/>
            <person name="Lee M.K."/>
            <person name="McDonald W.H."/>
            <person name="Medina M."/>
            <person name="Meijer H.J."/>
            <person name="Nordberg E.K."/>
            <person name="Maclean D.J."/>
            <person name="Ospina-Giraldo M.D."/>
            <person name="Morris P.F."/>
            <person name="Phuntumart V."/>
            <person name="Putnam N.H."/>
            <person name="Rash S."/>
            <person name="Rose J.K."/>
            <person name="Sakihama Y."/>
            <person name="Salamov A.A."/>
            <person name="Savidor A."/>
            <person name="Scheuring C.F."/>
            <person name="Smith B.M."/>
            <person name="Sobral B.W."/>
            <person name="Terry A."/>
            <person name="Torto-Alalibo T.A."/>
            <person name="Win J."/>
            <person name="Xu Z."/>
            <person name="Zhang H."/>
            <person name="Grigoriev I.V."/>
            <person name="Rokhsar D.S."/>
            <person name="Boore J.L."/>
        </authorList>
    </citation>
    <scope>NUCLEOTIDE SEQUENCE [LARGE SCALE GENOMIC DNA]</scope>
    <source>
        <strain evidence="3">Pr102</strain>
    </source>
</reference>
<reference evidence="2" key="2">
    <citation type="submission" date="2015-06" db="UniProtKB">
        <authorList>
            <consortium name="EnsemblProtists"/>
        </authorList>
    </citation>
    <scope>IDENTIFICATION</scope>
    <source>
        <strain evidence="2">Pr102</strain>
    </source>
</reference>
<evidence type="ECO:0000313" key="2">
    <source>
        <dbReference type="EnsemblProtists" id="Phyra73572"/>
    </source>
</evidence>
<name>H3GDE3_PHYRM</name>
<dbReference type="InParanoid" id="H3GDE3"/>
<dbReference type="HOGENOM" id="CLU_1477865_0_0_1"/>
<keyword evidence="3" id="KW-1185">Reference proteome</keyword>